<dbReference type="AlphaFoldDB" id="A0A654G4V9"/>
<accession>A0A654G4V9</accession>
<reference evidence="2 3" key="1">
    <citation type="submission" date="2019-11" db="EMBL/GenBank/DDBJ databases">
        <authorList>
            <person name="Jiao W.-B."/>
            <person name="Schneeberger K."/>
        </authorList>
    </citation>
    <scope>NUCLEOTIDE SEQUENCE [LARGE SCALE GENOMIC DNA]</scope>
    <source>
        <strain evidence="3">cv. An-1</strain>
    </source>
</reference>
<evidence type="ECO:0000256" key="1">
    <source>
        <dbReference type="SAM" id="MobiDB-lite"/>
    </source>
</evidence>
<evidence type="ECO:0000313" key="3">
    <source>
        <dbReference type="Proteomes" id="UP000426265"/>
    </source>
</evidence>
<protein>
    <submittedName>
        <fullName evidence="2">Uncharacterized protein</fullName>
    </submittedName>
</protein>
<evidence type="ECO:0000313" key="2">
    <source>
        <dbReference type="EMBL" id="VYS68202.1"/>
    </source>
</evidence>
<proteinExistence type="predicted"/>
<sequence length="155" mass="17560">MTGRSDNTRSRGCRGTIGRGRSIRENAGEGTSSRGASNTRCNWFFNNILSKRSGTHVELSGQIIMEPSWWDIRCTPLPFKDLLDVIHSKHDLEQDFRYSPHILGVQLDLEQEPYDDDGVPADDIEEHGQTAHPFENSNLRAYDDDLPRLSRSTDS</sequence>
<feature type="region of interest" description="Disordered" evidence="1">
    <location>
        <begin position="1"/>
        <end position="36"/>
    </location>
</feature>
<name>A0A654G4V9_ARATH</name>
<organism evidence="2 3">
    <name type="scientific">Arabidopsis thaliana</name>
    <name type="common">Mouse-ear cress</name>
    <dbReference type="NCBI Taxonomy" id="3702"/>
    <lineage>
        <taxon>Eukaryota</taxon>
        <taxon>Viridiplantae</taxon>
        <taxon>Streptophyta</taxon>
        <taxon>Embryophyta</taxon>
        <taxon>Tracheophyta</taxon>
        <taxon>Spermatophyta</taxon>
        <taxon>Magnoliopsida</taxon>
        <taxon>eudicotyledons</taxon>
        <taxon>Gunneridae</taxon>
        <taxon>Pentapetalae</taxon>
        <taxon>rosids</taxon>
        <taxon>malvids</taxon>
        <taxon>Brassicales</taxon>
        <taxon>Brassicaceae</taxon>
        <taxon>Camelineae</taxon>
        <taxon>Arabidopsis</taxon>
    </lineage>
</organism>
<dbReference type="Proteomes" id="UP000426265">
    <property type="component" value="Unassembled WGS sequence"/>
</dbReference>
<gene>
    <name evidence="2" type="ORF">AN1_LOCUS23596</name>
</gene>
<dbReference type="EMBL" id="CACRSJ010000110">
    <property type="protein sequence ID" value="VYS68202.1"/>
    <property type="molecule type" value="Genomic_DNA"/>
</dbReference>
<dbReference type="ExpressionAtlas" id="A0A654G4V9">
    <property type="expression patterns" value="differential"/>
</dbReference>
<feature type="compositionally biased region" description="Basic and acidic residues" evidence="1">
    <location>
        <begin position="141"/>
        <end position="155"/>
    </location>
</feature>
<feature type="region of interest" description="Disordered" evidence="1">
    <location>
        <begin position="112"/>
        <end position="155"/>
    </location>
</feature>
<feature type="compositionally biased region" description="Acidic residues" evidence="1">
    <location>
        <begin position="112"/>
        <end position="125"/>
    </location>
</feature>